<feature type="domain" description="Glucose-methanol-choline oxidoreductase N-terminal" evidence="6">
    <location>
        <begin position="197"/>
        <end position="319"/>
    </location>
</feature>
<dbReference type="Gene3D" id="3.50.50.60">
    <property type="entry name" value="FAD/NAD(P)-binding domain"/>
    <property type="match status" value="2"/>
</dbReference>
<dbReference type="GO" id="GO:0050660">
    <property type="term" value="F:flavin adenine dinucleotide binding"/>
    <property type="evidence" value="ECO:0007669"/>
    <property type="project" value="InterPro"/>
</dbReference>
<evidence type="ECO:0000256" key="5">
    <source>
        <dbReference type="ARBA" id="ARBA00023002"/>
    </source>
</evidence>
<dbReference type="Pfam" id="PF05199">
    <property type="entry name" value="GMC_oxred_C"/>
    <property type="match status" value="1"/>
</dbReference>
<protein>
    <submittedName>
        <fullName evidence="8">GMC family oxidoreductase</fullName>
    </submittedName>
</protein>
<accession>A0AAX3WRA1</accession>
<evidence type="ECO:0000313" key="9">
    <source>
        <dbReference type="Proteomes" id="UP001223720"/>
    </source>
</evidence>
<dbReference type="GO" id="GO:0016614">
    <property type="term" value="F:oxidoreductase activity, acting on CH-OH group of donors"/>
    <property type="evidence" value="ECO:0007669"/>
    <property type="project" value="InterPro"/>
</dbReference>
<keyword evidence="4" id="KW-0274">FAD</keyword>
<keyword evidence="3" id="KW-0285">Flavoprotein</keyword>
<evidence type="ECO:0000259" key="6">
    <source>
        <dbReference type="Pfam" id="PF00732"/>
    </source>
</evidence>
<keyword evidence="5" id="KW-0560">Oxidoreductase</keyword>
<evidence type="ECO:0000256" key="2">
    <source>
        <dbReference type="ARBA" id="ARBA00010790"/>
    </source>
</evidence>
<evidence type="ECO:0000256" key="3">
    <source>
        <dbReference type="ARBA" id="ARBA00022630"/>
    </source>
</evidence>
<proteinExistence type="inferred from homology"/>
<dbReference type="InterPro" id="IPR051473">
    <property type="entry name" value="P2Ox-like"/>
</dbReference>
<feature type="domain" description="Glucose-methanol-choline oxidoreductase C-terminal" evidence="7">
    <location>
        <begin position="410"/>
        <end position="521"/>
    </location>
</feature>
<dbReference type="Pfam" id="PF00732">
    <property type="entry name" value="GMC_oxred_N"/>
    <property type="match status" value="1"/>
</dbReference>
<sequence>MTRKVGTLIIGSGVAATVVAQRLLEQDAGASVLILEAGTRVKTKDFGLWENYLITGRLPYDPYKDLNYPQRDFPGENVSAGGTDMPLAGARVFAYGGSTLHWGGWSFRLKPEDFRLQAKRKDALDWPFSYEHLEPFYCRAEDHLAVSGDSNEGLLPRSKHYPFAHFPLTLEDKPVADAMDRAGVAYGHMPIARRGMSPIPSRHAPCQTTGTCKYCPFGARYAACNYLDDLREWNDYPGLSVKLGALVQTITMADKRRASGAVYWDRDTGDFVTVEADRVIVAAGAIESAKLLLRSTTADWPQGVGNAHDLVGRHLITHPYFIFTATLPRNPERLQAEMNFPTLVSRHFDSEAEQEKGKFLLVAPPETVAYSIVQAMQRGLSRAEIDSGLAGPNKIQLHGMIEVFGQFYNRVRNDKDVNRVGLPTTVVDYTKDNAFDDRMSEVQAKVATIFDTMGAPLVGKPSISWRADHAAAVCRMSSDEATGVVDADLRVHGTDNLWVISNAVFPNLGAVNPTLTLTALAFRLGDHLTGEGGA</sequence>
<dbReference type="PANTHER" id="PTHR42784">
    <property type="entry name" value="PYRANOSE 2-OXIDASE"/>
    <property type="match status" value="1"/>
</dbReference>
<dbReference type="InterPro" id="IPR007867">
    <property type="entry name" value="GMC_OxRtase_C"/>
</dbReference>
<gene>
    <name evidence="8" type="ORF">KEC54_28490</name>
</gene>
<evidence type="ECO:0000259" key="7">
    <source>
        <dbReference type="Pfam" id="PF05199"/>
    </source>
</evidence>
<evidence type="ECO:0000256" key="4">
    <source>
        <dbReference type="ARBA" id="ARBA00022827"/>
    </source>
</evidence>
<dbReference type="AlphaFoldDB" id="A0AAX3WRA1"/>
<dbReference type="RefSeq" id="WP_283536382.1">
    <property type="nucleotide sequence ID" value="NZ_CP073634.1"/>
</dbReference>
<dbReference type="InterPro" id="IPR036188">
    <property type="entry name" value="FAD/NAD-bd_sf"/>
</dbReference>
<dbReference type="PANTHER" id="PTHR42784:SF1">
    <property type="entry name" value="PYRANOSE 2-OXIDASE"/>
    <property type="match status" value="1"/>
</dbReference>
<dbReference type="EMBL" id="CP073634">
    <property type="protein sequence ID" value="WHQ72888.1"/>
    <property type="molecule type" value="Genomic_DNA"/>
</dbReference>
<evidence type="ECO:0000256" key="1">
    <source>
        <dbReference type="ARBA" id="ARBA00001974"/>
    </source>
</evidence>
<dbReference type="SUPFAM" id="SSF51905">
    <property type="entry name" value="FAD/NAD(P)-binding domain"/>
    <property type="match status" value="1"/>
</dbReference>
<comment type="similarity">
    <text evidence="2">Belongs to the GMC oxidoreductase family.</text>
</comment>
<dbReference type="Proteomes" id="UP001223720">
    <property type="component" value="Plasmid pME152"/>
</dbReference>
<organism evidence="8 9">
    <name type="scientific">Methylorubrum extorquens</name>
    <name type="common">Methylobacterium dichloromethanicum</name>
    <name type="synonym">Methylobacterium extorquens</name>
    <dbReference type="NCBI Taxonomy" id="408"/>
    <lineage>
        <taxon>Bacteria</taxon>
        <taxon>Pseudomonadati</taxon>
        <taxon>Pseudomonadota</taxon>
        <taxon>Alphaproteobacteria</taxon>
        <taxon>Hyphomicrobiales</taxon>
        <taxon>Methylobacteriaceae</taxon>
        <taxon>Methylorubrum</taxon>
    </lineage>
</organism>
<geneLocation type="plasmid" evidence="8 9">
    <name>pME152</name>
</geneLocation>
<name>A0AAX3WRA1_METEX</name>
<evidence type="ECO:0000313" key="8">
    <source>
        <dbReference type="EMBL" id="WHQ72888.1"/>
    </source>
</evidence>
<keyword evidence="8" id="KW-0614">Plasmid</keyword>
<dbReference type="InterPro" id="IPR000172">
    <property type="entry name" value="GMC_OxRdtase_N"/>
</dbReference>
<reference evidence="8" key="1">
    <citation type="journal article" date="2022" name="Biotechnol. Bioprocess Eng.">
        <title>Pan-genome Analysis Reveals Comparative Genomic Features of Central Metabolic Pathways in Methylorubrum extorquens.</title>
        <authorList>
            <person name="Lee G.M."/>
            <person name="Scott-Nevros Z.K."/>
            <person name="Lee S.-M."/>
            <person name="Kim D."/>
        </authorList>
    </citation>
    <scope>NUCLEOTIDE SEQUENCE</scope>
    <source>
        <strain evidence="8">ATCC 55366</strain>
        <plasmid evidence="8">pME152</plasmid>
    </source>
</reference>
<comment type="cofactor">
    <cofactor evidence="1">
        <name>FAD</name>
        <dbReference type="ChEBI" id="CHEBI:57692"/>
    </cofactor>
</comment>